<evidence type="ECO:0000256" key="3">
    <source>
        <dbReference type="ARBA" id="ARBA00022989"/>
    </source>
</evidence>
<dbReference type="Pfam" id="PF15795">
    <property type="entry name" value="Spec3"/>
    <property type="match status" value="1"/>
</dbReference>
<comment type="subcellular location">
    <subcellularLocation>
        <location evidence="1">Membrane</location>
        <topology evidence="1">Multi-pass membrane protein</topology>
    </subcellularLocation>
</comment>
<accession>A0ABN8NND6</accession>
<keyword evidence="7" id="KW-1185">Reference proteome</keyword>
<gene>
    <name evidence="6" type="ORF">PLOB_00020623</name>
</gene>
<organism evidence="6 7">
    <name type="scientific">Porites lobata</name>
    <dbReference type="NCBI Taxonomy" id="104759"/>
    <lineage>
        <taxon>Eukaryota</taxon>
        <taxon>Metazoa</taxon>
        <taxon>Cnidaria</taxon>
        <taxon>Anthozoa</taxon>
        <taxon>Hexacorallia</taxon>
        <taxon>Scleractinia</taxon>
        <taxon>Fungiina</taxon>
        <taxon>Poritidae</taxon>
        <taxon>Porites</taxon>
    </lineage>
</organism>
<name>A0ABN8NND6_9CNID</name>
<feature type="transmembrane region" description="Helical" evidence="5">
    <location>
        <begin position="178"/>
        <end position="202"/>
    </location>
</feature>
<evidence type="ECO:0000256" key="2">
    <source>
        <dbReference type="ARBA" id="ARBA00022692"/>
    </source>
</evidence>
<evidence type="ECO:0000256" key="5">
    <source>
        <dbReference type="SAM" id="Phobius"/>
    </source>
</evidence>
<evidence type="ECO:0000256" key="1">
    <source>
        <dbReference type="ARBA" id="ARBA00004141"/>
    </source>
</evidence>
<proteinExistence type="predicted"/>
<dbReference type="InterPro" id="IPR026673">
    <property type="entry name" value="SPEC3/Stum"/>
</dbReference>
<protein>
    <recommendedName>
        <fullName evidence="8">Protein SPEC3</fullName>
    </recommendedName>
</protein>
<evidence type="ECO:0000313" key="6">
    <source>
        <dbReference type="EMBL" id="CAH3111780.1"/>
    </source>
</evidence>
<feature type="transmembrane region" description="Helical" evidence="5">
    <location>
        <begin position="139"/>
        <end position="166"/>
    </location>
</feature>
<sequence>MTTRKNYASSSTQFLCTEGGVENAKENLPLVGLNVPVFIGENSASGEYTLGLPTRTKSVENGNFLQRSFSQETDASSSPRNIARLARISTSSTATSPNTLFEGFQIPTETVIPVENVSPIKKKKSISAQEAIPILPRSAAIACLILNILIPGLGTVVSGLIAFFLTRREIPLKDRASILCVNCFVGIMQLTTIVFLMIGWIWSIVWGCAFVGLSGKFTVRSGYSCTSMCCTSHKRHLSKTPKYCQSKHSSTNVS</sequence>
<keyword evidence="2 5" id="KW-0812">Transmembrane</keyword>
<evidence type="ECO:0000256" key="4">
    <source>
        <dbReference type="ARBA" id="ARBA00023136"/>
    </source>
</evidence>
<dbReference type="PANTHER" id="PTHR21676:SF6">
    <property type="entry name" value="PROTEIN STUM"/>
    <property type="match status" value="1"/>
</dbReference>
<keyword evidence="3 5" id="KW-1133">Transmembrane helix</keyword>
<comment type="caution">
    <text evidence="6">The sequence shown here is derived from an EMBL/GenBank/DDBJ whole genome shotgun (WGS) entry which is preliminary data.</text>
</comment>
<evidence type="ECO:0008006" key="8">
    <source>
        <dbReference type="Google" id="ProtNLM"/>
    </source>
</evidence>
<reference evidence="6 7" key="1">
    <citation type="submission" date="2022-05" db="EMBL/GenBank/DDBJ databases">
        <authorList>
            <consortium name="Genoscope - CEA"/>
            <person name="William W."/>
        </authorList>
    </citation>
    <scope>NUCLEOTIDE SEQUENCE [LARGE SCALE GENOMIC DNA]</scope>
</reference>
<dbReference type="EMBL" id="CALNXK010000024">
    <property type="protein sequence ID" value="CAH3111780.1"/>
    <property type="molecule type" value="Genomic_DNA"/>
</dbReference>
<dbReference type="PANTHER" id="PTHR21676">
    <property type="entry name" value="PROTEIN STUM"/>
    <property type="match status" value="1"/>
</dbReference>
<evidence type="ECO:0000313" key="7">
    <source>
        <dbReference type="Proteomes" id="UP001159405"/>
    </source>
</evidence>
<dbReference type="Proteomes" id="UP001159405">
    <property type="component" value="Unassembled WGS sequence"/>
</dbReference>
<keyword evidence="4 5" id="KW-0472">Membrane</keyword>